<evidence type="ECO:0000313" key="2">
    <source>
        <dbReference type="Proteomes" id="UP000789572"/>
    </source>
</evidence>
<dbReference type="Proteomes" id="UP000789572">
    <property type="component" value="Unassembled WGS sequence"/>
</dbReference>
<dbReference type="AlphaFoldDB" id="A0A9N9DDI0"/>
<organism evidence="1 2">
    <name type="scientific">Paraglomus occultum</name>
    <dbReference type="NCBI Taxonomy" id="144539"/>
    <lineage>
        <taxon>Eukaryota</taxon>
        <taxon>Fungi</taxon>
        <taxon>Fungi incertae sedis</taxon>
        <taxon>Mucoromycota</taxon>
        <taxon>Glomeromycotina</taxon>
        <taxon>Glomeromycetes</taxon>
        <taxon>Paraglomerales</taxon>
        <taxon>Paraglomeraceae</taxon>
        <taxon>Paraglomus</taxon>
    </lineage>
</organism>
<sequence>IAAVFGGTFMKLNGDNPELIQKRNESFRESETTGGIRGLQEVDTPNKVMMERISVLSWDLFDGNVRM</sequence>
<proteinExistence type="predicted"/>
<protein>
    <submittedName>
        <fullName evidence="1">8768_t:CDS:1</fullName>
    </submittedName>
</protein>
<name>A0A9N9DDI0_9GLOM</name>
<comment type="caution">
    <text evidence="1">The sequence shown here is derived from an EMBL/GenBank/DDBJ whole genome shotgun (WGS) entry which is preliminary data.</text>
</comment>
<feature type="non-terminal residue" evidence="1">
    <location>
        <position position="1"/>
    </location>
</feature>
<keyword evidence="2" id="KW-1185">Reference proteome</keyword>
<reference evidence="1" key="1">
    <citation type="submission" date="2021-06" db="EMBL/GenBank/DDBJ databases">
        <authorList>
            <person name="Kallberg Y."/>
            <person name="Tangrot J."/>
            <person name="Rosling A."/>
        </authorList>
    </citation>
    <scope>NUCLEOTIDE SEQUENCE</scope>
    <source>
        <strain evidence="1">IA702</strain>
    </source>
</reference>
<dbReference type="EMBL" id="CAJVPJ010002956">
    <property type="protein sequence ID" value="CAG8632291.1"/>
    <property type="molecule type" value="Genomic_DNA"/>
</dbReference>
<evidence type="ECO:0000313" key="1">
    <source>
        <dbReference type="EMBL" id="CAG8632291.1"/>
    </source>
</evidence>
<gene>
    <name evidence="1" type="ORF">POCULU_LOCUS8958</name>
</gene>
<accession>A0A9N9DDI0</accession>